<comment type="similarity">
    <text evidence="1">Belongs to the SIP oxidoreductase family.</text>
</comment>
<sequence length="250" mass="28352">MNEKDSKKIRSVFTVKDKKYLTPHLIRVVFEINEEQLVWLSGVRSGSNNKLFISTSDEEKPQVRTYTNRQIDLVAKELSIDFVHHGDNGLASAWAINAAVGDSLEIGMKESMRTLVPDAAHYLIAGDATALPVIATILEQLPSGVKVKAYIEVATKEDELVLSTTADVDLEWIHNPHPEQGSVLAERVKAFEFEDNSLARYIYLAAEYDIIKTLRYYFRVEKCWNPKEMYACSYWKIGAKEGEHSDEIKP</sequence>
<gene>
    <name evidence="3" type="ORF">DFQ12_0516</name>
</gene>
<organism evidence="3 4">
    <name type="scientific">Sphingobacterium detergens</name>
    <dbReference type="NCBI Taxonomy" id="1145106"/>
    <lineage>
        <taxon>Bacteria</taxon>
        <taxon>Pseudomonadati</taxon>
        <taxon>Bacteroidota</taxon>
        <taxon>Sphingobacteriia</taxon>
        <taxon>Sphingobacteriales</taxon>
        <taxon>Sphingobacteriaceae</taxon>
        <taxon>Sphingobacterium</taxon>
    </lineage>
</organism>
<dbReference type="Pfam" id="PF04954">
    <property type="entry name" value="SIP"/>
    <property type="match status" value="1"/>
</dbReference>
<dbReference type="AlphaFoldDB" id="A0A420BG51"/>
<dbReference type="Proteomes" id="UP000286246">
    <property type="component" value="Unassembled WGS sequence"/>
</dbReference>
<dbReference type="InterPro" id="IPR013113">
    <property type="entry name" value="SIP_FAD-bd"/>
</dbReference>
<dbReference type="PANTHER" id="PTHR30157">
    <property type="entry name" value="FERRIC REDUCTASE, NADPH-DEPENDENT"/>
    <property type="match status" value="1"/>
</dbReference>
<dbReference type="InterPro" id="IPR039374">
    <property type="entry name" value="SIP_fam"/>
</dbReference>
<keyword evidence="4" id="KW-1185">Reference proteome</keyword>
<reference evidence="3 4" key="1">
    <citation type="submission" date="2018-09" db="EMBL/GenBank/DDBJ databases">
        <title>Genomic Encyclopedia of Type Strains, Phase III (KMG-III): the genomes of soil and plant-associated and newly described type strains.</title>
        <authorList>
            <person name="Whitman W."/>
        </authorList>
    </citation>
    <scope>NUCLEOTIDE SEQUENCE [LARGE SCALE GENOMIC DNA]</scope>
    <source>
        <strain evidence="3 4">CECT 7938</strain>
    </source>
</reference>
<dbReference type="GO" id="GO:0016491">
    <property type="term" value="F:oxidoreductase activity"/>
    <property type="evidence" value="ECO:0007669"/>
    <property type="project" value="InterPro"/>
</dbReference>
<dbReference type="RefSeq" id="WP_120257442.1">
    <property type="nucleotide sequence ID" value="NZ_RAPY01000001.1"/>
</dbReference>
<dbReference type="Pfam" id="PF08021">
    <property type="entry name" value="FAD_binding_9"/>
    <property type="match status" value="1"/>
</dbReference>
<feature type="domain" description="FAD-binding FR-type" evidence="2">
    <location>
        <begin position="8"/>
        <end position="118"/>
    </location>
</feature>
<dbReference type="Gene3D" id="3.40.50.80">
    <property type="entry name" value="Nucleotide-binding domain of ferredoxin-NADP reductase (FNR) module"/>
    <property type="match status" value="1"/>
</dbReference>
<dbReference type="CDD" id="cd06193">
    <property type="entry name" value="siderophore_interacting"/>
    <property type="match status" value="1"/>
</dbReference>
<comment type="caution">
    <text evidence="3">The sequence shown here is derived from an EMBL/GenBank/DDBJ whole genome shotgun (WGS) entry which is preliminary data.</text>
</comment>
<dbReference type="InterPro" id="IPR017938">
    <property type="entry name" value="Riboflavin_synthase-like_b-brl"/>
</dbReference>
<dbReference type="InterPro" id="IPR017927">
    <property type="entry name" value="FAD-bd_FR_type"/>
</dbReference>
<dbReference type="InterPro" id="IPR007037">
    <property type="entry name" value="SIP_rossman_dom"/>
</dbReference>
<dbReference type="OrthoDB" id="9814826at2"/>
<dbReference type="PROSITE" id="PS51384">
    <property type="entry name" value="FAD_FR"/>
    <property type="match status" value="1"/>
</dbReference>
<dbReference type="SUPFAM" id="SSF63380">
    <property type="entry name" value="Riboflavin synthase domain-like"/>
    <property type="match status" value="1"/>
</dbReference>
<evidence type="ECO:0000256" key="1">
    <source>
        <dbReference type="ARBA" id="ARBA00035644"/>
    </source>
</evidence>
<dbReference type="PANTHER" id="PTHR30157:SF0">
    <property type="entry name" value="NADPH-DEPENDENT FERRIC-CHELATE REDUCTASE"/>
    <property type="match status" value="1"/>
</dbReference>
<protein>
    <submittedName>
        <fullName evidence="3">NADPH-dependent ferric siderophore reductase</fullName>
    </submittedName>
</protein>
<dbReference type="Gene3D" id="2.40.30.10">
    <property type="entry name" value="Translation factors"/>
    <property type="match status" value="1"/>
</dbReference>
<evidence type="ECO:0000259" key="2">
    <source>
        <dbReference type="PROSITE" id="PS51384"/>
    </source>
</evidence>
<dbReference type="InterPro" id="IPR039261">
    <property type="entry name" value="FNR_nucleotide-bd"/>
</dbReference>
<evidence type="ECO:0000313" key="3">
    <source>
        <dbReference type="EMBL" id="RKE55680.1"/>
    </source>
</evidence>
<accession>A0A420BG51</accession>
<dbReference type="EMBL" id="RAPY01000001">
    <property type="protein sequence ID" value="RKE55680.1"/>
    <property type="molecule type" value="Genomic_DNA"/>
</dbReference>
<proteinExistence type="inferred from homology"/>
<evidence type="ECO:0000313" key="4">
    <source>
        <dbReference type="Proteomes" id="UP000286246"/>
    </source>
</evidence>
<name>A0A420BG51_SPHD1</name>